<protein>
    <recommendedName>
        <fullName evidence="2">Reverse transcriptase domain-containing protein</fullName>
    </recommendedName>
</protein>
<dbReference type="EMBL" id="HBUF01341809">
    <property type="protein sequence ID" value="CAG6704630.1"/>
    <property type="molecule type" value="Transcribed_RNA"/>
</dbReference>
<organism evidence="1">
    <name type="scientific">Cacopsylla melanoneura</name>
    <dbReference type="NCBI Taxonomy" id="428564"/>
    <lineage>
        <taxon>Eukaryota</taxon>
        <taxon>Metazoa</taxon>
        <taxon>Ecdysozoa</taxon>
        <taxon>Arthropoda</taxon>
        <taxon>Hexapoda</taxon>
        <taxon>Insecta</taxon>
        <taxon>Pterygota</taxon>
        <taxon>Neoptera</taxon>
        <taxon>Paraneoptera</taxon>
        <taxon>Hemiptera</taxon>
        <taxon>Sternorrhyncha</taxon>
        <taxon>Psylloidea</taxon>
        <taxon>Psyllidae</taxon>
        <taxon>Psyllinae</taxon>
        <taxon>Cacopsylla</taxon>
    </lineage>
</organism>
<sequence length="193" mass="23136">MDTLSWKKHNEEICKKLSQLCYIIGQLRNTMDKKSLISYYYAYGESAIRYGITIWATNSNHNRILTLQKRIIRKIFRLGYNESVRETFRKEGIQTIYGLYYLESLQYIHKNLDKLQHNSDNHKYNTRTSNQITIPRHKTAFYERTSKYNGIKYHNNLTNQTKALDLTKLKIKTIEKITYLAPYNFQELDNIKF</sequence>
<proteinExistence type="predicted"/>
<dbReference type="EMBL" id="HBUF01341805">
    <property type="protein sequence ID" value="CAG6704611.1"/>
    <property type="molecule type" value="Transcribed_RNA"/>
</dbReference>
<dbReference type="EMBL" id="HBUF01341803">
    <property type="protein sequence ID" value="CAG6704601.1"/>
    <property type="molecule type" value="Transcribed_RNA"/>
</dbReference>
<dbReference type="EMBL" id="HBUF01341808">
    <property type="protein sequence ID" value="CAG6704625.1"/>
    <property type="molecule type" value="Transcribed_RNA"/>
</dbReference>
<evidence type="ECO:0000313" key="1">
    <source>
        <dbReference type="EMBL" id="CAG6704630.1"/>
    </source>
</evidence>
<reference evidence="1" key="1">
    <citation type="submission" date="2021-05" db="EMBL/GenBank/DDBJ databases">
        <authorList>
            <person name="Alioto T."/>
            <person name="Alioto T."/>
            <person name="Gomez Garrido J."/>
        </authorList>
    </citation>
    <scope>NUCLEOTIDE SEQUENCE</scope>
</reference>
<dbReference type="EMBL" id="HBUF01341804">
    <property type="protein sequence ID" value="CAG6704606.1"/>
    <property type="molecule type" value="Transcribed_RNA"/>
</dbReference>
<accession>A0A8D8XRU6</accession>
<dbReference type="EMBL" id="HBUF01665725">
    <property type="protein sequence ID" value="CAG6789581.1"/>
    <property type="molecule type" value="Transcribed_RNA"/>
</dbReference>
<dbReference type="EMBL" id="HBUF01341800">
    <property type="protein sequence ID" value="CAG6704589.1"/>
    <property type="molecule type" value="Transcribed_RNA"/>
</dbReference>
<dbReference type="AlphaFoldDB" id="A0A8D8XRU6"/>
<dbReference type="EMBL" id="HBUF01665726">
    <property type="protein sequence ID" value="CAG6789583.1"/>
    <property type="molecule type" value="Transcribed_RNA"/>
</dbReference>
<dbReference type="EMBL" id="HBUF01341802">
    <property type="protein sequence ID" value="CAG6704597.1"/>
    <property type="molecule type" value="Transcribed_RNA"/>
</dbReference>
<dbReference type="EMBL" id="HBUF01341807">
    <property type="protein sequence ID" value="CAG6704620.1"/>
    <property type="molecule type" value="Transcribed_RNA"/>
</dbReference>
<dbReference type="EMBL" id="HBUF01341801">
    <property type="protein sequence ID" value="CAG6704593.1"/>
    <property type="molecule type" value="Transcribed_RNA"/>
</dbReference>
<dbReference type="EMBL" id="HBUF01341806">
    <property type="protein sequence ID" value="CAG6704616.1"/>
    <property type="molecule type" value="Transcribed_RNA"/>
</dbReference>
<name>A0A8D8XRU6_9HEMI</name>
<dbReference type="EMBL" id="HBUF01665727">
    <property type="protein sequence ID" value="CAG6789585.1"/>
    <property type="molecule type" value="Transcribed_RNA"/>
</dbReference>
<evidence type="ECO:0008006" key="2">
    <source>
        <dbReference type="Google" id="ProtNLM"/>
    </source>
</evidence>